<dbReference type="PANTHER" id="PTHR47027:SF20">
    <property type="entry name" value="REVERSE TRANSCRIPTASE-LIKE PROTEIN WITH RNA-DIRECTED DNA POLYMERASE DOMAIN"/>
    <property type="match status" value="1"/>
</dbReference>
<dbReference type="PROSITE" id="PS50878">
    <property type="entry name" value="RT_POL"/>
    <property type="match status" value="1"/>
</dbReference>
<dbReference type="Proteomes" id="UP000494040">
    <property type="component" value="Unassembled WGS sequence"/>
</dbReference>
<dbReference type="InterPro" id="IPR043128">
    <property type="entry name" value="Rev_trsase/Diguanyl_cyclase"/>
</dbReference>
<dbReference type="Gene3D" id="3.30.70.270">
    <property type="match status" value="1"/>
</dbReference>
<dbReference type="GeneID" id="112126449"/>
<evidence type="ECO:0000313" key="2">
    <source>
        <dbReference type="EnsemblMetazoa" id="XP_024081289.1"/>
    </source>
</evidence>
<dbReference type="GO" id="GO:0071897">
    <property type="term" value="P:DNA biosynthetic process"/>
    <property type="evidence" value="ECO:0007669"/>
    <property type="project" value="UniProtKB-ARBA"/>
</dbReference>
<dbReference type="RefSeq" id="XP_024081289.1">
    <property type="nucleotide sequence ID" value="XM_024225521.1"/>
</dbReference>
<dbReference type="KEGG" id="clec:112126449"/>
<sequence length="427" mass="49832">MGVRQGCLLSPTLFSLYINDLETYLDGGVCVEGSGRIKLLAYADDIVLLASHPASLQGMIRSLQQYCLRWNLRINLNKSKIMVFRNGGRPAKSERWYLETEEIEVVNEYRYLGIRLTPALSMNKHVADAVDRARMGLNSIWRPLIDNGDTAYPTKLKIFNTVSRSILCYGAQVWGGEMLGQVEGFLRSFIRRLFRLPQYAPTAFLYAETGLLPIFLYTVKLHFDYIIRILSLPDNRLPKILAKQIVNKEIYWFKEIKRHILQFNLDLSLNRNNIDRVELWRDGLRLVRRSICDNIKRQYYTTLANSDSFPLHRELLFKSPNYLMDLSLPLDSMRWIIKCRGDLFNLNYKHFKQQDINCELCSGTEPEDLFHFLATCPALNAVRKHYFDRETLPSEMLLEYINGKDWAVLVNFCKEAYSLRARIRGTW</sequence>
<protein>
    <recommendedName>
        <fullName evidence="1">Reverse transcriptase domain-containing protein</fullName>
    </recommendedName>
</protein>
<feature type="domain" description="Reverse transcriptase" evidence="1">
    <location>
        <begin position="1"/>
        <end position="116"/>
    </location>
</feature>
<dbReference type="InterPro" id="IPR000477">
    <property type="entry name" value="RT_dom"/>
</dbReference>
<name>A0A8I6SDQ9_CIMLE</name>
<dbReference type="CDD" id="cd01650">
    <property type="entry name" value="RT_nLTR_like"/>
    <property type="match status" value="1"/>
</dbReference>
<dbReference type="PANTHER" id="PTHR47027">
    <property type="entry name" value="REVERSE TRANSCRIPTASE DOMAIN-CONTAINING PROTEIN"/>
    <property type="match status" value="1"/>
</dbReference>
<proteinExistence type="predicted"/>
<dbReference type="OMA" id="LRIFKYW"/>
<dbReference type="EnsemblMetazoa" id="XM_024225521.1">
    <property type="protein sequence ID" value="XP_024081289.1"/>
    <property type="gene ID" value="LOC112126449"/>
</dbReference>
<keyword evidence="3" id="KW-1185">Reference proteome</keyword>
<reference evidence="2" key="1">
    <citation type="submission" date="2022-01" db="UniProtKB">
        <authorList>
            <consortium name="EnsemblMetazoa"/>
        </authorList>
    </citation>
    <scope>IDENTIFICATION</scope>
</reference>
<evidence type="ECO:0000259" key="1">
    <source>
        <dbReference type="PROSITE" id="PS50878"/>
    </source>
</evidence>
<dbReference type="SUPFAM" id="SSF56672">
    <property type="entry name" value="DNA/RNA polymerases"/>
    <property type="match status" value="1"/>
</dbReference>
<dbReference type="OrthoDB" id="6628845at2759"/>
<dbReference type="AlphaFoldDB" id="A0A8I6SDQ9"/>
<dbReference type="InterPro" id="IPR043502">
    <property type="entry name" value="DNA/RNA_pol_sf"/>
</dbReference>
<organism evidence="2 3">
    <name type="scientific">Cimex lectularius</name>
    <name type="common">Bed bug</name>
    <name type="synonym">Acanthia lectularia</name>
    <dbReference type="NCBI Taxonomy" id="79782"/>
    <lineage>
        <taxon>Eukaryota</taxon>
        <taxon>Metazoa</taxon>
        <taxon>Ecdysozoa</taxon>
        <taxon>Arthropoda</taxon>
        <taxon>Hexapoda</taxon>
        <taxon>Insecta</taxon>
        <taxon>Pterygota</taxon>
        <taxon>Neoptera</taxon>
        <taxon>Paraneoptera</taxon>
        <taxon>Hemiptera</taxon>
        <taxon>Heteroptera</taxon>
        <taxon>Panheteroptera</taxon>
        <taxon>Cimicomorpha</taxon>
        <taxon>Cimicidae</taxon>
        <taxon>Cimex</taxon>
    </lineage>
</organism>
<accession>A0A8I6SDQ9</accession>
<dbReference type="Pfam" id="PF00078">
    <property type="entry name" value="RVT_1"/>
    <property type="match status" value="1"/>
</dbReference>
<evidence type="ECO:0000313" key="3">
    <source>
        <dbReference type="Proteomes" id="UP000494040"/>
    </source>
</evidence>